<sequence>MSIRAMKLFSIDLETCCGCGSSSYIDPGTKDEMFCRGFLIKAVYTKRFRGRKLQEGFLKLWNILACAECRVDLELRKCMVKVWVRKSLASRGCLPTKNSELIDLTHDNKNTPTVDTVVCGTCLGEEDIAPNGFDNRHFTSCSKCEKPLHLRCHSSLCASASTDVTIEALLVLSRKIRRAIVEEPV</sequence>
<evidence type="ECO:0000313" key="2">
    <source>
        <dbReference type="Proteomes" id="UP000073492"/>
    </source>
</evidence>
<dbReference type="Proteomes" id="UP000073492">
    <property type="component" value="Unassembled WGS sequence"/>
</dbReference>
<name>A0A139GUW1_9PEZI</name>
<proteinExistence type="predicted"/>
<accession>A0A139GUW1</accession>
<keyword evidence="2" id="KW-1185">Reference proteome</keyword>
<comment type="caution">
    <text evidence="1">The sequence shown here is derived from an EMBL/GenBank/DDBJ whole genome shotgun (WGS) entry which is preliminary data.</text>
</comment>
<protein>
    <submittedName>
        <fullName evidence="1">Uncharacterized protein</fullName>
    </submittedName>
</protein>
<reference evidence="1 2" key="1">
    <citation type="submission" date="2015-07" db="EMBL/GenBank/DDBJ databases">
        <title>Comparative genomics of the Sigatoka disease complex on banana suggests a link between parallel evolutionary changes in Pseudocercospora fijiensis and Pseudocercospora eumusae and increased virulence on the banana host.</title>
        <authorList>
            <person name="Chang T.-C."/>
            <person name="Salvucci A."/>
            <person name="Crous P.W."/>
            <person name="Stergiopoulos I."/>
        </authorList>
    </citation>
    <scope>NUCLEOTIDE SEQUENCE [LARGE SCALE GENOMIC DNA]</scope>
    <source>
        <strain evidence="1 2">CBS 116634</strain>
    </source>
</reference>
<evidence type="ECO:0000313" key="1">
    <source>
        <dbReference type="EMBL" id="KXS93972.1"/>
    </source>
</evidence>
<dbReference type="AlphaFoldDB" id="A0A139GUW1"/>
<dbReference type="OrthoDB" id="10484719at2759"/>
<gene>
    <name evidence="1" type="ORF">AC579_2071</name>
</gene>
<dbReference type="EMBL" id="LFZO01001052">
    <property type="protein sequence ID" value="KXS93972.1"/>
    <property type="molecule type" value="Genomic_DNA"/>
</dbReference>
<organism evidence="1 2">
    <name type="scientific">Pseudocercospora musae</name>
    <dbReference type="NCBI Taxonomy" id="113226"/>
    <lineage>
        <taxon>Eukaryota</taxon>
        <taxon>Fungi</taxon>
        <taxon>Dikarya</taxon>
        <taxon>Ascomycota</taxon>
        <taxon>Pezizomycotina</taxon>
        <taxon>Dothideomycetes</taxon>
        <taxon>Dothideomycetidae</taxon>
        <taxon>Mycosphaerellales</taxon>
        <taxon>Mycosphaerellaceae</taxon>
        <taxon>Pseudocercospora</taxon>
    </lineage>
</organism>